<accession>A0A507FPT1</accession>
<keyword evidence="2" id="KW-1185">Reference proteome</keyword>
<dbReference type="AlphaFoldDB" id="A0A507FPT1"/>
<dbReference type="EMBL" id="QEAP01000016">
    <property type="protein sequence ID" value="TPX77710.1"/>
    <property type="molecule type" value="Genomic_DNA"/>
</dbReference>
<organism evidence="1 2">
    <name type="scientific">Chytriomyces confervae</name>
    <dbReference type="NCBI Taxonomy" id="246404"/>
    <lineage>
        <taxon>Eukaryota</taxon>
        <taxon>Fungi</taxon>
        <taxon>Fungi incertae sedis</taxon>
        <taxon>Chytridiomycota</taxon>
        <taxon>Chytridiomycota incertae sedis</taxon>
        <taxon>Chytridiomycetes</taxon>
        <taxon>Chytridiales</taxon>
        <taxon>Chytriomycetaceae</taxon>
        <taxon>Chytriomyces</taxon>
    </lineage>
</organism>
<evidence type="ECO:0000313" key="2">
    <source>
        <dbReference type="Proteomes" id="UP000320333"/>
    </source>
</evidence>
<dbReference type="OrthoDB" id="434092at2759"/>
<gene>
    <name evidence="1" type="ORF">CcCBS67573_g01020</name>
</gene>
<sequence>MNLYLFRHMITNKVLVSPKFQLETPLLKQIGGHRSSLTIRRDHFVPFAVVSGIASADNHAQLATQVPHPYTNVLPKSLSKLPLSPLTVEQRAPRKKLPKGVFGLRKPEAADEWVKWQIPADVKERTWALCDALNEIEGENVTVFWERDEYRRVVDEANLVWPEYVTHKALDLFRNRYPIVPGLDRKTWVDVASA</sequence>
<proteinExistence type="predicted"/>
<reference evidence="1 2" key="1">
    <citation type="journal article" date="2019" name="Sci. Rep.">
        <title>Comparative genomics of chytrid fungi reveal insights into the obligate biotrophic and pathogenic lifestyle of Synchytrium endobioticum.</title>
        <authorList>
            <person name="van de Vossenberg B.T.L.H."/>
            <person name="Warris S."/>
            <person name="Nguyen H.D.T."/>
            <person name="van Gent-Pelzer M.P.E."/>
            <person name="Joly D.L."/>
            <person name="van de Geest H.C."/>
            <person name="Bonants P.J.M."/>
            <person name="Smith D.S."/>
            <person name="Levesque C.A."/>
            <person name="van der Lee T.A.J."/>
        </authorList>
    </citation>
    <scope>NUCLEOTIDE SEQUENCE [LARGE SCALE GENOMIC DNA]</scope>
    <source>
        <strain evidence="1 2">CBS 675.73</strain>
    </source>
</reference>
<name>A0A507FPT1_9FUNG</name>
<evidence type="ECO:0000313" key="1">
    <source>
        <dbReference type="EMBL" id="TPX77710.1"/>
    </source>
</evidence>
<dbReference type="Proteomes" id="UP000320333">
    <property type="component" value="Unassembled WGS sequence"/>
</dbReference>
<comment type="caution">
    <text evidence="1">The sequence shown here is derived from an EMBL/GenBank/DDBJ whole genome shotgun (WGS) entry which is preliminary data.</text>
</comment>
<protein>
    <submittedName>
        <fullName evidence="1">Uncharacterized protein</fullName>
    </submittedName>
</protein>